<protein>
    <recommendedName>
        <fullName evidence="2">Homoserine O-acetyltransferase</fullName>
        <shortName evidence="2">HAT</shortName>
        <ecNumber evidence="2">2.3.1.31</ecNumber>
    </recommendedName>
    <alternativeName>
        <fullName evidence="2">Homoserine transacetylase</fullName>
        <shortName evidence="2">HTA</shortName>
    </alternativeName>
</protein>
<comment type="subunit">
    <text evidence="2">Homodimer.</text>
</comment>
<evidence type="ECO:0000256" key="2">
    <source>
        <dbReference type="HAMAP-Rule" id="MF_00296"/>
    </source>
</evidence>
<dbReference type="InterPro" id="IPR029058">
    <property type="entry name" value="AB_hydrolase_fold"/>
</dbReference>
<dbReference type="Proteomes" id="UP001595989">
    <property type="component" value="Unassembled WGS sequence"/>
</dbReference>
<dbReference type="NCBIfam" id="TIGR01392">
    <property type="entry name" value="homoserO_Ac_trn"/>
    <property type="match status" value="1"/>
</dbReference>
<sequence>MLSINQTSQTGRAAVGPLKLESGIVLEDITLQYEMAGPSHAPVILVCHALTGNHQAIGTEEHPGWWSGLIGPEKYIDTEKYRVLTFNVLGGCDGSTGPASTNPQTDLPFRTSFPEITVRDMVHAQFQALDYLNITSIDTVIGGSLGGMQAMEWALLYPETVEKLIILASTPVFSSYGIAFNHIASSAIKNDPSWQGGNYTDNTVNGLAIARMVGMITYRSPQLLEERFGHNRSDVTSYLDYQGEKLINRFDPNSYLYLLQAMNGHDIGRNRDGWQNAANKLTQPALLLSFDKDLIYEPDKVHLFSRALPNSIYRHIETDFGHDGFLTEFPKWGGIVHDFLKEAD</sequence>
<dbReference type="InterPro" id="IPR008220">
    <property type="entry name" value="HAT_MetX-like"/>
</dbReference>
<evidence type="ECO:0000313" key="5">
    <source>
        <dbReference type="Proteomes" id="UP001595989"/>
    </source>
</evidence>
<keyword evidence="1 2" id="KW-0808">Transferase</keyword>
<dbReference type="HAMAP" id="MF_00296">
    <property type="entry name" value="MetX_acyltransf"/>
    <property type="match status" value="1"/>
</dbReference>
<organism evidence="4 5">
    <name type="scientific">Virgibacillus kekensis</name>
    <dbReference type="NCBI Taxonomy" id="202261"/>
    <lineage>
        <taxon>Bacteria</taxon>
        <taxon>Bacillati</taxon>
        <taxon>Bacillota</taxon>
        <taxon>Bacilli</taxon>
        <taxon>Bacillales</taxon>
        <taxon>Bacillaceae</taxon>
        <taxon>Virgibacillus</taxon>
    </lineage>
</organism>
<feature type="binding site" evidence="2">
    <location>
        <position position="323"/>
    </location>
    <ligand>
        <name>substrate</name>
    </ligand>
</feature>
<dbReference type="PANTHER" id="PTHR32268:SF11">
    <property type="entry name" value="HOMOSERINE O-ACETYLTRANSFERASE"/>
    <property type="match status" value="1"/>
</dbReference>
<proteinExistence type="inferred from homology"/>
<feature type="active site" evidence="2">
    <location>
        <position position="293"/>
    </location>
</feature>
<feature type="domain" description="AB hydrolase-1" evidence="3">
    <location>
        <begin position="42"/>
        <end position="328"/>
    </location>
</feature>
<keyword evidence="2" id="KW-0963">Cytoplasm</keyword>
<keyword evidence="2" id="KW-0028">Amino-acid biosynthesis</keyword>
<comment type="caution">
    <text evidence="4">The sequence shown here is derived from an EMBL/GenBank/DDBJ whole genome shotgun (WGS) entry which is preliminary data.</text>
</comment>
<dbReference type="PIRSF" id="PIRSF000443">
    <property type="entry name" value="Homoser_Ac_trans"/>
    <property type="match status" value="1"/>
</dbReference>
<comment type="function">
    <text evidence="2">Transfers an acetyl group from acetyl-CoA to L-homoserine, forming acetyl-L-homoserine.</text>
</comment>
<dbReference type="NCBIfam" id="NF001209">
    <property type="entry name" value="PRK00175.1"/>
    <property type="match status" value="1"/>
</dbReference>
<dbReference type="Gene3D" id="3.40.50.1820">
    <property type="entry name" value="alpha/beta hydrolase"/>
    <property type="match status" value="1"/>
</dbReference>
<evidence type="ECO:0000313" key="4">
    <source>
        <dbReference type="EMBL" id="MFC4558162.1"/>
    </source>
</evidence>
<dbReference type="EC" id="2.3.1.31" evidence="2"/>
<name>A0ABV9DID3_9BACI</name>
<keyword evidence="2 4" id="KW-0012">Acyltransferase</keyword>
<comment type="caution">
    <text evidence="2">Lacks conserved residue(s) required for the propagation of feature annotation.</text>
</comment>
<dbReference type="RefSeq" id="WP_390294590.1">
    <property type="nucleotide sequence ID" value="NZ_JBHSFU010000004.1"/>
</dbReference>
<evidence type="ECO:0000256" key="1">
    <source>
        <dbReference type="ARBA" id="ARBA00022679"/>
    </source>
</evidence>
<evidence type="ECO:0000259" key="3">
    <source>
        <dbReference type="Pfam" id="PF00561"/>
    </source>
</evidence>
<comment type="similarity">
    <text evidence="2">Belongs to the AB hydrolase superfamily. MetX family.</text>
</comment>
<feature type="active site" description="Nucleophile" evidence="2">
    <location>
        <position position="144"/>
    </location>
</feature>
<comment type="catalytic activity">
    <reaction evidence="2">
        <text>L-homoserine + acetyl-CoA = O-acetyl-L-homoserine + CoA</text>
        <dbReference type="Rhea" id="RHEA:13701"/>
        <dbReference type="ChEBI" id="CHEBI:57287"/>
        <dbReference type="ChEBI" id="CHEBI:57288"/>
        <dbReference type="ChEBI" id="CHEBI:57476"/>
        <dbReference type="ChEBI" id="CHEBI:57716"/>
        <dbReference type="EC" id="2.3.1.31"/>
    </reaction>
</comment>
<comment type="subcellular location">
    <subcellularLocation>
        <location evidence="2">Cytoplasm</location>
    </subcellularLocation>
</comment>
<dbReference type="SUPFAM" id="SSF53474">
    <property type="entry name" value="alpha/beta-Hydrolases"/>
    <property type="match status" value="1"/>
</dbReference>
<dbReference type="GO" id="GO:0004414">
    <property type="term" value="F:homoserine O-acetyltransferase activity"/>
    <property type="evidence" value="ECO:0007669"/>
    <property type="project" value="UniProtKB-EC"/>
</dbReference>
<feature type="active site" evidence="2">
    <location>
        <position position="322"/>
    </location>
</feature>
<dbReference type="Pfam" id="PF00561">
    <property type="entry name" value="Abhydrolase_1"/>
    <property type="match status" value="1"/>
</dbReference>
<reference evidence="5" key="1">
    <citation type="journal article" date="2019" name="Int. J. Syst. Evol. Microbiol.">
        <title>The Global Catalogue of Microorganisms (GCM) 10K type strain sequencing project: providing services to taxonomists for standard genome sequencing and annotation.</title>
        <authorList>
            <consortium name="The Broad Institute Genomics Platform"/>
            <consortium name="The Broad Institute Genome Sequencing Center for Infectious Disease"/>
            <person name="Wu L."/>
            <person name="Ma J."/>
        </authorList>
    </citation>
    <scope>NUCLEOTIDE SEQUENCE [LARGE SCALE GENOMIC DNA]</scope>
    <source>
        <strain evidence="5">CGMCC 4.7426</strain>
    </source>
</reference>
<keyword evidence="2" id="KW-0486">Methionine biosynthesis</keyword>
<keyword evidence="5" id="KW-1185">Reference proteome</keyword>
<feature type="binding site" evidence="2">
    <location>
        <position position="211"/>
    </location>
    <ligand>
        <name>substrate</name>
    </ligand>
</feature>
<dbReference type="PANTHER" id="PTHR32268">
    <property type="entry name" value="HOMOSERINE O-ACETYLTRANSFERASE"/>
    <property type="match status" value="1"/>
</dbReference>
<dbReference type="EMBL" id="JBHSFU010000004">
    <property type="protein sequence ID" value="MFC4558162.1"/>
    <property type="molecule type" value="Genomic_DNA"/>
</dbReference>
<dbReference type="InterPro" id="IPR000073">
    <property type="entry name" value="AB_hydrolase_1"/>
</dbReference>
<gene>
    <name evidence="2" type="primary">metXA</name>
    <name evidence="4" type="ORF">ACFO3D_08050</name>
</gene>
<accession>A0ABV9DID3</accession>
<comment type="pathway">
    <text evidence="2">Amino-acid biosynthesis; L-methionine biosynthesis via de novo pathway; O-acetyl-L-homoserine from L-homoserine: step 1/1.</text>
</comment>